<evidence type="ECO:0000313" key="4">
    <source>
        <dbReference type="Proteomes" id="UP000660270"/>
    </source>
</evidence>
<dbReference type="EMBL" id="JACJTM010000024">
    <property type="protein sequence ID" value="MBD2685922.1"/>
    <property type="molecule type" value="Genomic_DNA"/>
</dbReference>
<keyword evidence="4" id="KW-1185">Reference proteome</keyword>
<dbReference type="SUPFAM" id="SSF52075">
    <property type="entry name" value="Outer arm dynein light chain 1"/>
    <property type="match status" value="1"/>
</dbReference>
<keyword evidence="1" id="KW-0433">Leucine-rich repeat</keyword>
<evidence type="ECO:0000256" key="1">
    <source>
        <dbReference type="ARBA" id="ARBA00022614"/>
    </source>
</evidence>
<name>A0ABR8IRG3_APHFL</name>
<keyword evidence="2" id="KW-0677">Repeat</keyword>
<dbReference type="PROSITE" id="PS51450">
    <property type="entry name" value="LRR"/>
    <property type="match status" value="2"/>
</dbReference>
<feature type="non-terminal residue" evidence="3">
    <location>
        <position position="67"/>
    </location>
</feature>
<accession>A0ABR8IRG3</accession>
<evidence type="ECO:0000313" key="3">
    <source>
        <dbReference type="EMBL" id="MBD2685922.1"/>
    </source>
</evidence>
<protein>
    <submittedName>
        <fullName evidence="3">Leucine-rich repeat domain-containing protein</fullName>
    </submittedName>
</protein>
<comment type="caution">
    <text evidence="3">The sequence shown here is derived from an EMBL/GenBank/DDBJ whole genome shotgun (WGS) entry which is preliminary data.</text>
</comment>
<dbReference type="InterPro" id="IPR025875">
    <property type="entry name" value="Leu-rich_rpt_4"/>
</dbReference>
<proteinExistence type="predicted"/>
<dbReference type="Pfam" id="PF12799">
    <property type="entry name" value="LRR_4"/>
    <property type="match status" value="1"/>
</dbReference>
<dbReference type="Proteomes" id="UP000660270">
    <property type="component" value="Unassembled WGS sequence"/>
</dbReference>
<gene>
    <name evidence="3" type="ORF">H6G43_11995</name>
</gene>
<dbReference type="RefSeq" id="WP_190651032.1">
    <property type="nucleotide sequence ID" value="NZ_JACJTM010000024.1"/>
</dbReference>
<reference evidence="3 4" key="1">
    <citation type="journal article" date="2020" name="ISME J.">
        <title>Comparative genomics reveals insights into cyanobacterial evolution and habitat adaptation.</title>
        <authorList>
            <person name="Chen M.Y."/>
            <person name="Teng W.K."/>
            <person name="Zhao L."/>
            <person name="Hu C.X."/>
            <person name="Zhou Y.K."/>
            <person name="Han B.P."/>
            <person name="Song L.R."/>
            <person name="Shu W.S."/>
        </authorList>
    </citation>
    <scope>NUCLEOTIDE SEQUENCE [LARGE SCALE GENOMIC DNA]</scope>
    <source>
        <strain evidence="3 4">FACHB-1249</strain>
    </source>
</reference>
<dbReference type="PANTHER" id="PTHR48051">
    <property type="match status" value="1"/>
</dbReference>
<sequence length="67" mass="7436">MTEAELIQIIKQAAKDEVTELDLSNNQISSLPPEIVQLTNLQSLDISFNQISSLPPEIGQLTNLQFL</sequence>
<dbReference type="Gene3D" id="3.80.10.10">
    <property type="entry name" value="Ribonuclease Inhibitor"/>
    <property type="match status" value="1"/>
</dbReference>
<dbReference type="InterPro" id="IPR003591">
    <property type="entry name" value="Leu-rich_rpt_typical-subtyp"/>
</dbReference>
<dbReference type="InterPro" id="IPR032675">
    <property type="entry name" value="LRR_dom_sf"/>
</dbReference>
<evidence type="ECO:0000256" key="2">
    <source>
        <dbReference type="ARBA" id="ARBA00022737"/>
    </source>
</evidence>
<dbReference type="SMART" id="SM00369">
    <property type="entry name" value="LRR_TYP"/>
    <property type="match status" value="2"/>
</dbReference>
<dbReference type="PANTHER" id="PTHR48051:SF54">
    <property type="entry name" value="LEUCINE-RICH REPEAT-CONTAINING PROTEIN"/>
    <property type="match status" value="1"/>
</dbReference>
<dbReference type="InterPro" id="IPR001611">
    <property type="entry name" value="Leu-rich_rpt"/>
</dbReference>
<dbReference type="InterPro" id="IPR050216">
    <property type="entry name" value="LRR_domain-containing"/>
</dbReference>
<organism evidence="3 4">
    <name type="scientific">Aphanizomenon flos-aquae FACHB-1249</name>
    <dbReference type="NCBI Taxonomy" id="2692889"/>
    <lineage>
        <taxon>Bacteria</taxon>
        <taxon>Bacillati</taxon>
        <taxon>Cyanobacteriota</taxon>
        <taxon>Cyanophyceae</taxon>
        <taxon>Nostocales</taxon>
        <taxon>Aphanizomenonaceae</taxon>
        <taxon>Aphanizomenon</taxon>
    </lineage>
</organism>
<dbReference type="PRINTS" id="PR00019">
    <property type="entry name" value="LEURICHRPT"/>
</dbReference>